<dbReference type="Proteomes" id="UP000029889">
    <property type="component" value="Segment"/>
</dbReference>
<feature type="domain" description="ATPase AAA-type core" evidence="1">
    <location>
        <begin position="34"/>
        <end position="117"/>
    </location>
</feature>
<dbReference type="KEGG" id="vg:22111263"/>
<accession>A0A097EXH7</accession>
<dbReference type="InterPro" id="IPR003959">
    <property type="entry name" value="ATPase_AAA_core"/>
</dbReference>
<dbReference type="GO" id="GO:0005524">
    <property type="term" value="F:ATP binding"/>
    <property type="evidence" value="ECO:0007669"/>
    <property type="project" value="InterPro"/>
</dbReference>
<dbReference type="Pfam" id="PF00004">
    <property type="entry name" value="AAA"/>
    <property type="match status" value="1"/>
</dbReference>
<keyword evidence="3" id="KW-1185">Reference proteome</keyword>
<dbReference type="Gene3D" id="3.40.50.300">
    <property type="entry name" value="P-loop containing nucleotide triphosphate hydrolases"/>
    <property type="match status" value="1"/>
</dbReference>
<sequence length="256" mass="28808">MTREARSIQIQKNFNSMMVALECLLDDSSTVKSMVVSGAPGVGKTYTLSKRLQKAHDAAEWNVATISGKMTTLALYEVLYKNRHSTNVLVLDDMDSIFDSEDGMNLLKAVLDSGKRTVSYMTSSKYLSTNGIPNSFDFNGRIVFITNKDLALDAKAKTKMSAHYAALMSRSVYVDLQIQTKSDIMIHIENVMNQTNILESKGINRNGSKAILNWMLKHEDSLRSPSLRMPLLISAVYNNNPYDWEEQCENLFLEKI</sequence>
<dbReference type="GeneID" id="22111263"/>
<evidence type="ECO:0000259" key="1">
    <source>
        <dbReference type="Pfam" id="PF00004"/>
    </source>
</evidence>
<protein>
    <recommendedName>
        <fullName evidence="1">ATPase AAA-type core domain-containing protein</fullName>
    </recommendedName>
</protein>
<dbReference type="EMBL" id="KM507819">
    <property type="protein sequence ID" value="AIT14113.1"/>
    <property type="molecule type" value="Genomic_DNA"/>
</dbReference>
<proteinExistence type="predicted"/>
<dbReference type="OrthoDB" id="8172at10239"/>
<dbReference type="SUPFAM" id="SSF52540">
    <property type="entry name" value="P-loop containing nucleoside triphosphate hydrolases"/>
    <property type="match status" value="1"/>
</dbReference>
<organism evidence="2 3">
    <name type="scientific">Escherichia phage 121Q</name>
    <dbReference type="NCBI Taxonomy" id="1555202"/>
    <lineage>
        <taxon>Viruses</taxon>
        <taxon>Duplodnaviria</taxon>
        <taxon>Heunggongvirae</taxon>
        <taxon>Uroviricota</taxon>
        <taxon>Caudoviricetes</taxon>
        <taxon>Asteriusvirus</taxon>
        <taxon>Asteriusvirus av121Q</taxon>
    </lineage>
</organism>
<dbReference type="GO" id="GO:0016887">
    <property type="term" value="F:ATP hydrolysis activity"/>
    <property type="evidence" value="ECO:0007669"/>
    <property type="project" value="InterPro"/>
</dbReference>
<reference evidence="2 3" key="1">
    <citation type="submission" date="2014-09" db="EMBL/GenBank/DDBJ databases">
        <authorList>
            <person name="Lapin J.S."/>
            <person name="Pope W.H."/>
            <person name="Hua J."/>
            <person name="Ford M.E."/>
            <person name="Conway J.F."/>
            <person name="Hatfull G.F."/>
            <person name="Hendrix R.W."/>
        </authorList>
    </citation>
    <scope>NUCLEOTIDE SEQUENCE [LARGE SCALE GENOMIC DNA]</scope>
</reference>
<evidence type="ECO:0000313" key="2">
    <source>
        <dbReference type="EMBL" id="AIT14113.1"/>
    </source>
</evidence>
<dbReference type="InterPro" id="IPR027417">
    <property type="entry name" value="P-loop_NTPase"/>
</dbReference>
<dbReference type="RefSeq" id="YP_009101810.1">
    <property type="nucleotide sequence ID" value="NC_025447.1"/>
</dbReference>
<gene>
    <name evidence="2" type="primary">223</name>
    <name evidence="2" type="ORF">PBI_121Q_223</name>
</gene>
<name>A0A097EXH7_9CAUD</name>
<evidence type="ECO:0000313" key="3">
    <source>
        <dbReference type="Proteomes" id="UP000029889"/>
    </source>
</evidence>